<feature type="compositionally biased region" description="Basic residues" evidence="1">
    <location>
        <begin position="677"/>
        <end position="686"/>
    </location>
</feature>
<comment type="caution">
    <text evidence="3">The sequence shown here is derived from an EMBL/GenBank/DDBJ whole genome shotgun (WGS) entry which is preliminary data.</text>
</comment>
<dbReference type="InterPro" id="IPR052579">
    <property type="entry name" value="Zinc_finger_SWIM"/>
</dbReference>
<sequence>METDEDFVPVDIDSNCKPQAVVKSPQDRLVPLALGDHHQAPPLITNLEEFDYTTGEPLDPPPVFCFKSMDDLVSFCQTWARFHGFAVAKSNSSLGKNMYIRCDRYGDYRGSGANPSGRQTSTMKIDCPFLVYGSVSTSIKVADKTWKMQLRTPHHNHEASPSPASHAAHRLLIPEQVAEVQRLWKSNLRPAQILLQLRTSDPNTLATNRTISNALQKIRREDLAGRTPIEVMLSFLKETNWAWDVKVNSEGVIQNIFFAHPGSIHLARMYHHVALLDATYKTNQYQIPLLHIIGQTATNRSFSIGFCFMTYEDEPNYLWAVQNLEKHVWRRERSPQVFITDREAALRNALKTVFPDSQANLCTWHLTKNITTHCKTHITGPKILDSSGKLVPPWDVFISLWKEVTYSKTPDIYVERYNRLKQFLINRPSSVLDYLEKNIFSNSTGDLLTVFNSLTLAVDAQLMSVHESIGKDTMKKLVNVPKVFMPLLGHISSFAIRQCKAQFDRLKKNFDPAEPCSQTLTKGVGIPCAHRIAELLETDDGLTVSDFHLQWHLKYNPESTAKLSPRANETEEDDVDLTEEIHKLTTILSDESPSNLAVIFQHIRQIVAGTHTSVPIQAPNVKKNPKGRPLVKKPGYTSTTRDASAFEIVEANLEKTQRANTTQLKESQKASAEKIKAVKPTKKRVNRANNQSARRSKRTKKDDQAEGDEDNDNNEEAGDLPDLPDIDIAPSTGPILEDKEDDGSTYGEEVESAALLALLEEKIAVVPRHLRDMVQDIFNPRGDGNCGFRCVAKALGYGNDGSDGFLRVRQEMMAEIEGHRTTYLKLQGGEEEVSKIIKGLTMEPSETSVPPAKWLNKMSHGQILANAYSRPIVFLSIISSNSFLPLRVPPPPKDAANPGPLYLLHVNGNHWALPHVEGSVKPIPPPILATRSTSKAAKGWLAYIKQGVASYNSSVHQAHFTSG</sequence>
<dbReference type="Proteomes" id="UP000239156">
    <property type="component" value="Unassembled WGS sequence"/>
</dbReference>
<feature type="compositionally biased region" description="Acidic residues" evidence="1">
    <location>
        <begin position="705"/>
        <end position="725"/>
    </location>
</feature>
<dbReference type="VEuPathDB" id="FungiDB:PSTT_01562"/>
<reference evidence="3" key="1">
    <citation type="submission" date="2017-12" db="EMBL/GenBank/DDBJ databases">
        <title>Gene loss provides genomic basis for host adaptation in cereal stripe rust fungi.</title>
        <authorList>
            <person name="Xia C."/>
        </authorList>
    </citation>
    <scope>NUCLEOTIDE SEQUENCE [LARGE SCALE GENOMIC DNA]</scope>
    <source>
        <strain evidence="3">93-210</strain>
    </source>
</reference>
<dbReference type="Gene3D" id="3.90.70.80">
    <property type="match status" value="1"/>
</dbReference>
<dbReference type="VEuPathDB" id="FungiDB:PSHT_14769"/>
<feature type="region of interest" description="Disordered" evidence="1">
    <location>
        <begin position="616"/>
        <end position="638"/>
    </location>
</feature>
<feature type="compositionally biased region" description="Acidic residues" evidence="1">
    <location>
        <begin position="738"/>
        <end position="747"/>
    </location>
</feature>
<dbReference type="InterPro" id="IPR018289">
    <property type="entry name" value="MULE_transposase_dom"/>
</dbReference>
<evidence type="ECO:0000313" key="3">
    <source>
        <dbReference type="EMBL" id="POW16124.1"/>
    </source>
</evidence>
<keyword evidence="4" id="KW-1185">Reference proteome</keyword>
<feature type="compositionally biased region" description="Basic and acidic residues" evidence="1">
    <location>
        <begin position="666"/>
        <end position="676"/>
    </location>
</feature>
<evidence type="ECO:0000313" key="4">
    <source>
        <dbReference type="Proteomes" id="UP000239156"/>
    </source>
</evidence>
<organism evidence="3 4">
    <name type="scientific">Puccinia striiformis</name>
    <dbReference type="NCBI Taxonomy" id="27350"/>
    <lineage>
        <taxon>Eukaryota</taxon>
        <taxon>Fungi</taxon>
        <taxon>Dikarya</taxon>
        <taxon>Basidiomycota</taxon>
        <taxon>Pucciniomycotina</taxon>
        <taxon>Pucciniomycetes</taxon>
        <taxon>Pucciniales</taxon>
        <taxon>Pucciniaceae</taxon>
        <taxon>Puccinia</taxon>
    </lineage>
</organism>
<dbReference type="Pfam" id="PF10551">
    <property type="entry name" value="MULE"/>
    <property type="match status" value="1"/>
</dbReference>
<dbReference type="PANTHER" id="PTHR31569:SF4">
    <property type="entry name" value="SWIM-TYPE DOMAIN-CONTAINING PROTEIN"/>
    <property type="match status" value="1"/>
</dbReference>
<proteinExistence type="predicted"/>
<protein>
    <recommendedName>
        <fullName evidence="2">OTU domain-containing protein</fullName>
    </recommendedName>
</protein>
<dbReference type="PROSITE" id="PS50802">
    <property type="entry name" value="OTU"/>
    <property type="match status" value="1"/>
</dbReference>
<evidence type="ECO:0000256" key="1">
    <source>
        <dbReference type="SAM" id="MobiDB-lite"/>
    </source>
</evidence>
<dbReference type="InterPro" id="IPR003323">
    <property type="entry name" value="OTU_dom"/>
</dbReference>
<name>A0A2S4W2X5_9BASI</name>
<dbReference type="EMBL" id="PKSL01000009">
    <property type="protein sequence ID" value="POW16124.1"/>
    <property type="molecule type" value="Genomic_DNA"/>
</dbReference>
<evidence type="ECO:0000259" key="2">
    <source>
        <dbReference type="PROSITE" id="PS50802"/>
    </source>
</evidence>
<feature type="domain" description="OTU" evidence="2">
    <location>
        <begin position="775"/>
        <end position="917"/>
    </location>
</feature>
<gene>
    <name evidence="3" type="ORF">PSTT_01562</name>
</gene>
<dbReference type="AlphaFoldDB" id="A0A2S4W2X5"/>
<dbReference type="PANTHER" id="PTHR31569">
    <property type="entry name" value="SWIM-TYPE DOMAIN-CONTAINING PROTEIN"/>
    <property type="match status" value="1"/>
</dbReference>
<accession>A0A2S4W2X5</accession>
<dbReference type="CDD" id="cd22744">
    <property type="entry name" value="OTU"/>
    <property type="match status" value="1"/>
</dbReference>
<feature type="region of interest" description="Disordered" evidence="1">
    <location>
        <begin position="659"/>
        <end position="747"/>
    </location>
</feature>